<feature type="binding site" evidence="6">
    <location>
        <position position="202"/>
    </location>
    <ligand>
        <name>substrate</name>
    </ligand>
</feature>
<name>A0A8H4U2D8_9HYPO</name>
<evidence type="ECO:0000256" key="6">
    <source>
        <dbReference type="PIRSR" id="PIRSR001221-2"/>
    </source>
</evidence>
<evidence type="ECO:0000256" key="1">
    <source>
        <dbReference type="ARBA" id="ARBA00001311"/>
    </source>
</evidence>
<dbReference type="PROSITE" id="PS00571">
    <property type="entry name" value="AMIDASES"/>
    <property type="match status" value="1"/>
</dbReference>
<evidence type="ECO:0000256" key="5">
    <source>
        <dbReference type="PIRSR" id="PIRSR001221-1"/>
    </source>
</evidence>
<dbReference type="PANTHER" id="PTHR46072:SF4">
    <property type="entry name" value="AMIDASE C550.07-RELATED"/>
    <property type="match status" value="1"/>
</dbReference>
<feature type="active site" description="Acyl-ester intermediate" evidence="5">
    <location>
        <position position="226"/>
    </location>
</feature>
<dbReference type="GO" id="GO:0004040">
    <property type="term" value="F:amidase activity"/>
    <property type="evidence" value="ECO:0007669"/>
    <property type="project" value="UniProtKB-EC"/>
</dbReference>
<dbReference type="AlphaFoldDB" id="A0A8H4U2D8"/>
<evidence type="ECO:0000256" key="4">
    <source>
        <dbReference type="ARBA" id="ARBA00022801"/>
    </source>
</evidence>
<dbReference type="Gene3D" id="3.90.1300.10">
    <property type="entry name" value="Amidase signature (AS) domain"/>
    <property type="match status" value="1"/>
</dbReference>
<sequence length="542" mass="60112">MSFKITMPGDKARQVRDESIAAVVSDSDMALPDPLPSNVQGIAKTVLTQQELEITECDPVTLVKKMSSKELLCETVIKAFLRRAALAQKTTNCVTELLPSRAIDRARYLDSLPSSVGPLHGLPISLKEVFGFEGRYINNSFVAWGDQMHSHSSSFNDALESCGAIIFARTTQPQSIMHVETTSNLYGRTVNPWNSSLTAGGSSGGEGALVAFKGSPMGVGGDIGGSIRVPAANNGVYGFKPTPFRVGTTGGARPYNGGDGIPICLGPISPTLSGIEMFMDSYLGTSPWISDRYLVPIPWRQVQLPKKLKIAVMWWDGIVKPHPPVMRAMSTIVDALKQSDDFEVVDWNPKGHDECWKITTALYFEDGGKRLRELLNEGKEDMLPLTQWILEQPDVKYRTVEEIWDIKAKRDAYRQMYNKLWQDTGSEDGHSIDAILCPVGPGCAPPHEQAKYWCYTSQWNLLEYPAIAFPVTQVDQERDVPDRLYIPVNDQDKANYDLYTGPDRYLDAPVSLQLVTQRCEDEKCIEILKRIDSEFGGCHLVA</sequence>
<dbReference type="EMBL" id="JABEXW010000193">
    <property type="protein sequence ID" value="KAF4968610.1"/>
    <property type="molecule type" value="Genomic_DNA"/>
</dbReference>
<comment type="caution">
    <text evidence="8">The sequence shown here is derived from an EMBL/GenBank/DDBJ whole genome shotgun (WGS) entry which is preliminary data.</text>
</comment>
<comment type="similarity">
    <text evidence="2">Belongs to the amidase family.</text>
</comment>
<organism evidence="8 9">
    <name type="scientific">Fusarium sarcochroum</name>
    <dbReference type="NCBI Taxonomy" id="1208366"/>
    <lineage>
        <taxon>Eukaryota</taxon>
        <taxon>Fungi</taxon>
        <taxon>Dikarya</taxon>
        <taxon>Ascomycota</taxon>
        <taxon>Pezizomycotina</taxon>
        <taxon>Sordariomycetes</taxon>
        <taxon>Hypocreomycetidae</taxon>
        <taxon>Hypocreales</taxon>
        <taxon>Nectriaceae</taxon>
        <taxon>Fusarium</taxon>
        <taxon>Fusarium lateritium species complex</taxon>
    </lineage>
</organism>
<dbReference type="Proteomes" id="UP000622797">
    <property type="component" value="Unassembled WGS sequence"/>
</dbReference>
<evidence type="ECO:0000256" key="2">
    <source>
        <dbReference type="ARBA" id="ARBA00009199"/>
    </source>
</evidence>
<comment type="catalytic activity">
    <reaction evidence="1">
        <text>a monocarboxylic acid amide + H2O = a monocarboxylate + NH4(+)</text>
        <dbReference type="Rhea" id="RHEA:12020"/>
        <dbReference type="ChEBI" id="CHEBI:15377"/>
        <dbReference type="ChEBI" id="CHEBI:28938"/>
        <dbReference type="ChEBI" id="CHEBI:35757"/>
        <dbReference type="ChEBI" id="CHEBI:83628"/>
        <dbReference type="EC" id="3.5.1.4"/>
    </reaction>
</comment>
<keyword evidence="4" id="KW-0378">Hydrolase</keyword>
<protein>
    <recommendedName>
        <fullName evidence="3">amidase</fullName>
        <ecNumber evidence="3">3.5.1.4</ecNumber>
    </recommendedName>
</protein>
<feature type="active site" description="Charge relay system" evidence="5">
    <location>
        <position position="202"/>
    </location>
</feature>
<evidence type="ECO:0000259" key="7">
    <source>
        <dbReference type="Pfam" id="PF01425"/>
    </source>
</evidence>
<dbReference type="InterPro" id="IPR020556">
    <property type="entry name" value="Amidase_CS"/>
</dbReference>
<dbReference type="InterPro" id="IPR023631">
    <property type="entry name" value="Amidase_dom"/>
</dbReference>
<feature type="domain" description="Amidase" evidence="7">
    <location>
        <begin position="76"/>
        <end position="524"/>
    </location>
</feature>
<feature type="active site" description="Charge relay system" evidence="5">
    <location>
        <position position="127"/>
    </location>
</feature>
<gene>
    <name evidence="8" type="ORF">FSARC_4034</name>
</gene>
<dbReference type="Pfam" id="PF01425">
    <property type="entry name" value="Amidase"/>
    <property type="match status" value="1"/>
</dbReference>
<feature type="binding site" evidence="6">
    <location>
        <begin position="223"/>
        <end position="226"/>
    </location>
    <ligand>
        <name>substrate</name>
    </ligand>
</feature>
<dbReference type="PIRSF" id="PIRSF001221">
    <property type="entry name" value="Amidase_fungi"/>
    <property type="match status" value="1"/>
</dbReference>
<dbReference type="PANTHER" id="PTHR46072">
    <property type="entry name" value="AMIDASE-RELATED-RELATED"/>
    <property type="match status" value="1"/>
</dbReference>
<proteinExistence type="inferred from homology"/>
<dbReference type="SUPFAM" id="SSF75304">
    <property type="entry name" value="Amidase signature (AS) enzymes"/>
    <property type="match status" value="1"/>
</dbReference>
<reference evidence="8" key="2">
    <citation type="submission" date="2020-05" db="EMBL/GenBank/DDBJ databases">
        <authorList>
            <person name="Kim H.-S."/>
            <person name="Proctor R.H."/>
            <person name="Brown D.W."/>
        </authorList>
    </citation>
    <scope>NUCLEOTIDE SEQUENCE</scope>
    <source>
        <strain evidence="8">NRRL 20472</strain>
    </source>
</reference>
<accession>A0A8H4U2D8</accession>
<dbReference type="EC" id="3.5.1.4" evidence="3"/>
<keyword evidence="9" id="KW-1185">Reference proteome</keyword>
<feature type="binding site" evidence="6">
    <location>
        <position position="176"/>
    </location>
    <ligand>
        <name>substrate</name>
    </ligand>
</feature>
<dbReference type="InterPro" id="IPR036928">
    <property type="entry name" value="AS_sf"/>
</dbReference>
<reference evidence="8" key="1">
    <citation type="journal article" date="2020" name="BMC Genomics">
        <title>Correction to: Identification and distribution of gene clusters required for synthesis of sphingolipid metabolism inhibitors in diverse species of the filamentous fungus Fusarium.</title>
        <authorList>
            <person name="Kim H.S."/>
            <person name="Lohmar J.M."/>
            <person name="Busman M."/>
            <person name="Brown D.W."/>
            <person name="Naumann T.A."/>
            <person name="Divon H.H."/>
            <person name="Lysoe E."/>
            <person name="Uhlig S."/>
            <person name="Proctor R.H."/>
        </authorList>
    </citation>
    <scope>NUCLEOTIDE SEQUENCE</scope>
    <source>
        <strain evidence="8">NRRL 20472</strain>
    </source>
</reference>
<evidence type="ECO:0000313" key="8">
    <source>
        <dbReference type="EMBL" id="KAF4968610.1"/>
    </source>
</evidence>
<evidence type="ECO:0000256" key="3">
    <source>
        <dbReference type="ARBA" id="ARBA00012922"/>
    </source>
</evidence>
<evidence type="ECO:0000313" key="9">
    <source>
        <dbReference type="Proteomes" id="UP000622797"/>
    </source>
</evidence>
<dbReference type="OrthoDB" id="6428749at2759"/>